<proteinExistence type="predicted"/>
<dbReference type="EMBL" id="OV121139">
    <property type="protein sequence ID" value="CAH0563074.1"/>
    <property type="molecule type" value="Genomic_DNA"/>
</dbReference>
<dbReference type="Proteomes" id="UP001154078">
    <property type="component" value="Chromosome 8"/>
</dbReference>
<dbReference type="AlphaFoldDB" id="A0A9P0FPD8"/>
<accession>A0A9P0FPD8</accession>
<name>A0A9P0FPD8_BRAAE</name>
<dbReference type="OrthoDB" id="6777993at2759"/>
<gene>
    <name evidence="1" type="ORF">MELIAE_LOCUS12060</name>
</gene>
<evidence type="ECO:0000313" key="1">
    <source>
        <dbReference type="EMBL" id="CAH0563074.1"/>
    </source>
</evidence>
<keyword evidence="2" id="KW-1185">Reference proteome</keyword>
<sequence>MYATTKNNEKFIKKVKGFDSTHIPPCWKSLKQKLLRTIFVNSMYQNATKPDFINFSAENSGWLLLDGFLKPTWFVGDSTLLQVKDVVCNSIKEIDENTDYSDISSCVSDSSDESEDA</sequence>
<organism evidence="1 2">
    <name type="scientific">Brassicogethes aeneus</name>
    <name type="common">Rape pollen beetle</name>
    <name type="synonym">Meligethes aeneus</name>
    <dbReference type="NCBI Taxonomy" id="1431903"/>
    <lineage>
        <taxon>Eukaryota</taxon>
        <taxon>Metazoa</taxon>
        <taxon>Ecdysozoa</taxon>
        <taxon>Arthropoda</taxon>
        <taxon>Hexapoda</taxon>
        <taxon>Insecta</taxon>
        <taxon>Pterygota</taxon>
        <taxon>Neoptera</taxon>
        <taxon>Endopterygota</taxon>
        <taxon>Coleoptera</taxon>
        <taxon>Polyphaga</taxon>
        <taxon>Cucujiformia</taxon>
        <taxon>Nitidulidae</taxon>
        <taxon>Meligethinae</taxon>
        <taxon>Brassicogethes</taxon>
    </lineage>
</organism>
<reference evidence="1" key="1">
    <citation type="submission" date="2021-12" db="EMBL/GenBank/DDBJ databases">
        <authorList>
            <person name="King R."/>
        </authorList>
    </citation>
    <scope>NUCLEOTIDE SEQUENCE</scope>
</reference>
<evidence type="ECO:0000313" key="2">
    <source>
        <dbReference type="Proteomes" id="UP001154078"/>
    </source>
</evidence>
<protein>
    <submittedName>
        <fullName evidence="1">Uncharacterized protein</fullName>
    </submittedName>
</protein>